<gene>
    <name evidence="2" type="ordered locus">Tery_4751</name>
</gene>
<organism evidence="2">
    <name type="scientific">Trichodesmium erythraeum (strain IMS101)</name>
    <dbReference type="NCBI Taxonomy" id="203124"/>
    <lineage>
        <taxon>Bacteria</taxon>
        <taxon>Bacillati</taxon>
        <taxon>Cyanobacteriota</taxon>
        <taxon>Cyanophyceae</taxon>
        <taxon>Oscillatoriophycideae</taxon>
        <taxon>Oscillatoriales</taxon>
        <taxon>Microcoleaceae</taxon>
        <taxon>Trichodesmium</taxon>
    </lineage>
</organism>
<sequence>MWSKRGKKISGDRQGKRGKRENLVPGRRKIK</sequence>
<reference evidence="2" key="1">
    <citation type="submission" date="2006-06" db="EMBL/GenBank/DDBJ databases">
        <title>Complete sequence of Trichodesmium erythraeum IMS101.</title>
        <authorList>
            <consortium name="US DOE Joint Genome Institute"/>
            <person name="Copeland A."/>
            <person name="Lucas S."/>
            <person name="Lapidus A."/>
            <person name="Barry K."/>
            <person name="Detter J.C."/>
            <person name="Glavina del Rio T."/>
            <person name="Hammon N."/>
            <person name="Israni S."/>
            <person name="Dalin E."/>
            <person name="Tice H."/>
            <person name="Pitluck S."/>
            <person name="Kiss H."/>
            <person name="Munk A.C."/>
            <person name="Brettin T."/>
            <person name="Bruce D."/>
            <person name="Han C."/>
            <person name="Tapia R."/>
            <person name="Gilna P."/>
            <person name="Schmutz J."/>
            <person name="Larimer F."/>
            <person name="Land M."/>
            <person name="Hauser L."/>
            <person name="Kyrpides N."/>
            <person name="Kim E."/>
            <person name="Richardson P."/>
        </authorList>
    </citation>
    <scope>NUCLEOTIDE SEQUENCE [LARGE SCALE GENOMIC DNA]</scope>
    <source>
        <strain evidence="2">IMS101</strain>
    </source>
</reference>
<dbReference type="KEGG" id="ter:Tery_4751"/>
<evidence type="ECO:0000256" key="1">
    <source>
        <dbReference type="SAM" id="MobiDB-lite"/>
    </source>
</evidence>
<dbReference type="EMBL" id="CP000393">
    <property type="protein sequence ID" value="ABG53707.1"/>
    <property type="molecule type" value="Genomic_DNA"/>
</dbReference>
<dbReference type="HOGENOM" id="CLU_3399013_0_0_3"/>
<proteinExistence type="predicted"/>
<accession>Q10VL7</accession>
<feature type="region of interest" description="Disordered" evidence="1">
    <location>
        <begin position="1"/>
        <end position="31"/>
    </location>
</feature>
<protein>
    <submittedName>
        <fullName evidence="2">Putative transposase gene of IS630 family insertion sequence ISY100h</fullName>
    </submittedName>
</protein>
<name>Q10VL7_TRIEI</name>
<dbReference type="AlphaFoldDB" id="Q10VL7"/>
<evidence type="ECO:0000313" key="2">
    <source>
        <dbReference type="EMBL" id="ABG53707.1"/>
    </source>
</evidence>